<dbReference type="Pfam" id="PF04525">
    <property type="entry name" value="LOR"/>
    <property type="match status" value="1"/>
</dbReference>
<organism evidence="2 3">
    <name type="scientific">Luteolibacter pohnpeiensis</name>
    <dbReference type="NCBI Taxonomy" id="454153"/>
    <lineage>
        <taxon>Bacteria</taxon>
        <taxon>Pseudomonadati</taxon>
        <taxon>Verrucomicrobiota</taxon>
        <taxon>Verrucomicrobiia</taxon>
        <taxon>Verrucomicrobiales</taxon>
        <taxon>Verrucomicrobiaceae</taxon>
        <taxon>Luteolibacter</taxon>
    </lineage>
</organism>
<comment type="similarity">
    <text evidence="1">Belongs to the LOR family.</text>
</comment>
<dbReference type="AlphaFoldDB" id="A0A934VXN3"/>
<dbReference type="RefSeq" id="WP_200273856.1">
    <property type="nucleotide sequence ID" value="NZ_JAENIJ010000058.1"/>
</dbReference>
<sequence length="161" mass="18728">MRYILKQKLWSFGDDFIIRDDQENDCYRVDGKAFSFGDHLTFEDMAGRELAAIRERLFTWGKTYEIIRPGQPVTTVEKEMFTFFSCKFSVDGPGDLDYVAEGDFMDHEYKFKRHGRTVAIITKRWFSWSDHYGIEIADGEDVVSLLATAVVIDLICHDNDD</sequence>
<accession>A0A934VXN3</accession>
<gene>
    <name evidence="2" type="ORF">JIN85_19220</name>
</gene>
<reference evidence="2" key="1">
    <citation type="submission" date="2021-01" db="EMBL/GenBank/DDBJ databases">
        <title>Modified the classification status of verrucomicrobia.</title>
        <authorList>
            <person name="Feng X."/>
        </authorList>
    </citation>
    <scope>NUCLEOTIDE SEQUENCE</scope>
    <source>
        <strain evidence="2">KCTC 22041</strain>
    </source>
</reference>
<dbReference type="Gene3D" id="2.40.160.200">
    <property type="entry name" value="LURP1-related"/>
    <property type="match status" value="1"/>
</dbReference>
<dbReference type="SUPFAM" id="SSF54518">
    <property type="entry name" value="Tubby C-terminal domain-like"/>
    <property type="match status" value="1"/>
</dbReference>
<evidence type="ECO:0000256" key="1">
    <source>
        <dbReference type="ARBA" id="ARBA00005437"/>
    </source>
</evidence>
<proteinExistence type="inferred from homology"/>
<dbReference type="InterPro" id="IPR007612">
    <property type="entry name" value="LOR"/>
</dbReference>
<comment type="caution">
    <text evidence="2">The sequence shown here is derived from an EMBL/GenBank/DDBJ whole genome shotgun (WGS) entry which is preliminary data.</text>
</comment>
<dbReference type="EMBL" id="JAENIJ010000058">
    <property type="protein sequence ID" value="MBK1884555.1"/>
    <property type="molecule type" value="Genomic_DNA"/>
</dbReference>
<name>A0A934VXN3_9BACT</name>
<evidence type="ECO:0000313" key="2">
    <source>
        <dbReference type="EMBL" id="MBK1884555.1"/>
    </source>
</evidence>
<dbReference type="Proteomes" id="UP000603141">
    <property type="component" value="Unassembled WGS sequence"/>
</dbReference>
<dbReference type="InterPro" id="IPR038595">
    <property type="entry name" value="LOR_sf"/>
</dbReference>
<evidence type="ECO:0000313" key="3">
    <source>
        <dbReference type="Proteomes" id="UP000603141"/>
    </source>
</evidence>
<dbReference type="InterPro" id="IPR025659">
    <property type="entry name" value="Tubby-like_C"/>
</dbReference>
<keyword evidence="3" id="KW-1185">Reference proteome</keyword>
<protein>
    <submittedName>
        <fullName evidence="2">LURP-one-related family protein</fullName>
    </submittedName>
</protein>